<feature type="domain" description="Tim44-like" evidence="2">
    <location>
        <begin position="76"/>
        <end position="208"/>
    </location>
</feature>
<dbReference type="PANTHER" id="PTHR41542">
    <property type="entry name" value="BLL5807 PROTEIN"/>
    <property type="match status" value="1"/>
</dbReference>
<evidence type="ECO:0000256" key="1">
    <source>
        <dbReference type="SAM" id="Phobius"/>
    </source>
</evidence>
<accession>A0A916ZTW7</accession>
<keyword evidence="1" id="KW-0812">Transmembrane</keyword>
<dbReference type="InterPro" id="IPR007379">
    <property type="entry name" value="Tim44-like_dom"/>
</dbReference>
<evidence type="ECO:0000313" key="4">
    <source>
        <dbReference type="Proteomes" id="UP000635071"/>
    </source>
</evidence>
<dbReference type="Gene3D" id="3.10.450.240">
    <property type="match status" value="1"/>
</dbReference>
<name>A0A916ZTW7_9SPHN</name>
<proteinExistence type="predicted"/>
<protein>
    <recommendedName>
        <fullName evidence="2">Tim44-like domain-containing protein</fullName>
    </recommendedName>
</protein>
<keyword evidence="1" id="KW-1133">Transmembrane helix</keyword>
<feature type="transmembrane region" description="Helical" evidence="1">
    <location>
        <begin position="6"/>
        <end position="26"/>
    </location>
</feature>
<dbReference type="AlphaFoldDB" id="A0A916ZTW7"/>
<evidence type="ECO:0000313" key="3">
    <source>
        <dbReference type="EMBL" id="GGE13028.1"/>
    </source>
</evidence>
<evidence type="ECO:0000259" key="2">
    <source>
        <dbReference type="SMART" id="SM00978"/>
    </source>
</evidence>
<dbReference type="Proteomes" id="UP000635071">
    <property type="component" value="Unassembled WGS sequence"/>
</dbReference>
<gene>
    <name evidence="3" type="ORF">GCM10011529_19270</name>
</gene>
<dbReference type="Pfam" id="PF04280">
    <property type="entry name" value="Tim44"/>
    <property type="match status" value="1"/>
</dbReference>
<reference evidence="3" key="1">
    <citation type="journal article" date="2014" name="Int. J. Syst. Evol. Microbiol.">
        <title>Complete genome sequence of Corynebacterium casei LMG S-19264T (=DSM 44701T), isolated from a smear-ripened cheese.</title>
        <authorList>
            <consortium name="US DOE Joint Genome Institute (JGI-PGF)"/>
            <person name="Walter F."/>
            <person name="Albersmeier A."/>
            <person name="Kalinowski J."/>
            <person name="Ruckert C."/>
        </authorList>
    </citation>
    <scope>NUCLEOTIDE SEQUENCE</scope>
    <source>
        <strain evidence="3">CGMCC 1.15519</strain>
    </source>
</reference>
<sequence length="215" mass="22659">MSDGSSWIEIILLAMLAGFIGLRLVSVLGKRTGHERPVGDSFRPGAPEVVSAPVTRGLDLPQSAVVAVPPGTDKDLAPALQAVADVDSGFDPERFVGGAKAAYRLILEGFWSGNAGTMEGLVSDEILENFGTAIEEREGARLDNKLVSVDSAAITRAEMIGQMAEVTVRFDARVAAGNGEPEATNDVWTFSRHIGSGDPAWLLIATDDDDNIPGN</sequence>
<dbReference type="NCBIfam" id="NF033779">
    <property type="entry name" value="Tim44_TimA_adap"/>
    <property type="match status" value="1"/>
</dbReference>
<dbReference type="EMBL" id="BMJM01000006">
    <property type="protein sequence ID" value="GGE13028.1"/>
    <property type="molecule type" value="Genomic_DNA"/>
</dbReference>
<dbReference type="PANTHER" id="PTHR41542:SF1">
    <property type="entry name" value="BLL5807 PROTEIN"/>
    <property type="match status" value="1"/>
</dbReference>
<dbReference type="SUPFAM" id="SSF54427">
    <property type="entry name" value="NTF2-like"/>
    <property type="match status" value="1"/>
</dbReference>
<dbReference type="RefSeq" id="WP_188762746.1">
    <property type="nucleotide sequence ID" value="NZ_BMJM01000006.1"/>
</dbReference>
<keyword evidence="1" id="KW-0472">Membrane</keyword>
<dbReference type="InterPro" id="IPR032710">
    <property type="entry name" value="NTF2-like_dom_sf"/>
</dbReference>
<dbReference type="SMART" id="SM00978">
    <property type="entry name" value="Tim44"/>
    <property type="match status" value="1"/>
</dbReference>
<keyword evidence="4" id="KW-1185">Reference proteome</keyword>
<reference evidence="3" key="2">
    <citation type="submission" date="2020-09" db="EMBL/GenBank/DDBJ databases">
        <authorList>
            <person name="Sun Q."/>
            <person name="Zhou Y."/>
        </authorList>
    </citation>
    <scope>NUCLEOTIDE SEQUENCE</scope>
    <source>
        <strain evidence="3">CGMCC 1.15519</strain>
    </source>
</reference>
<organism evidence="3 4">
    <name type="scientific">Sandarakinorhabdus glacialis</name>
    <dbReference type="NCBI Taxonomy" id="1614636"/>
    <lineage>
        <taxon>Bacteria</taxon>
        <taxon>Pseudomonadati</taxon>
        <taxon>Pseudomonadota</taxon>
        <taxon>Alphaproteobacteria</taxon>
        <taxon>Sphingomonadales</taxon>
        <taxon>Sphingosinicellaceae</taxon>
        <taxon>Sandarakinorhabdus</taxon>
    </lineage>
</organism>
<comment type="caution">
    <text evidence="3">The sequence shown here is derived from an EMBL/GenBank/DDBJ whole genome shotgun (WGS) entry which is preliminary data.</text>
</comment>